<name>A0A4R6S577_9MICO</name>
<organism evidence="2 3">
    <name type="scientific">Leucobacter luti</name>
    <dbReference type="NCBI Taxonomy" id="340320"/>
    <lineage>
        <taxon>Bacteria</taxon>
        <taxon>Bacillati</taxon>
        <taxon>Actinomycetota</taxon>
        <taxon>Actinomycetes</taxon>
        <taxon>Micrococcales</taxon>
        <taxon>Microbacteriaceae</taxon>
        <taxon>Leucobacter</taxon>
    </lineage>
</organism>
<evidence type="ECO:0000313" key="3">
    <source>
        <dbReference type="Proteomes" id="UP000295601"/>
    </source>
</evidence>
<dbReference type="RefSeq" id="WP_133615890.1">
    <property type="nucleotide sequence ID" value="NZ_SNYA01000002.1"/>
</dbReference>
<evidence type="ECO:0000313" key="2">
    <source>
        <dbReference type="EMBL" id="TDP94297.1"/>
    </source>
</evidence>
<proteinExistence type="predicted"/>
<keyword evidence="1" id="KW-0472">Membrane</keyword>
<gene>
    <name evidence="2" type="ORF">EDF62_0711</name>
</gene>
<comment type="caution">
    <text evidence="2">The sequence shown here is derived from an EMBL/GenBank/DDBJ whole genome shotgun (WGS) entry which is preliminary data.</text>
</comment>
<protein>
    <submittedName>
        <fullName evidence="2">Uncharacterized protein</fullName>
    </submittedName>
</protein>
<sequence length="185" mass="18905">MSVNDTVYRRVLRRETHAARTGPAVSVAVVLAVVLTAAVVVIVWGLVDQDFRAATFGAVASARPLPGVLIGIGVGLLVLAVLLIFAAIAPGRRSRRARTTDRVGLVLDDGVLADSAAARIAAASGLSMSQVSVTAGKRVVTAVVTPTSGVQIDEEAVRKDVLGALSDAGFAASARVKIAERGVVS</sequence>
<evidence type="ECO:0000256" key="1">
    <source>
        <dbReference type="SAM" id="Phobius"/>
    </source>
</evidence>
<keyword evidence="1" id="KW-1133">Transmembrane helix</keyword>
<dbReference type="Proteomes" id="UP000295601">
    <property type="component" value="Unassembled WGS sequence"/>
</dbReference>
<dbReference type="OrthoDB" id="5076907at2"/>
<dbReference type="AlphaFoldDB" id="A0A4R6S577"/>
<keyword evidence="3" id="KW-1185">Reference proteome</keyword>
<reference evidence="2 3" key="1">
    <citation type="submission" date="2019-03" db="EMBL/GenBank/DDBJ databases">
        <title>Genomic analyses of the natural microbiome of Caenorhabditis elegans.</title>
        <authorList>
            <person name="Samuel B."/>
        </authorList>
    </citation>
    <scope>NUCLEOTIDE SEQUENCE [LARGE SCALE GENOMIC DNA]</scope>
    <source>
        <strain evidence="2 3">JUb18</strain>
    </source>
</reference>
<keyword evidence="1" id="KW-0812">Transmembrane</keyword>
<feature type="transmembrane region" description="Helical" evidence="1">
    <location>
        <begin position="21"/>
        <end position="47"/>
    </location>
</feature>
<dbReference type="EMBL" id="SNYA01000002">
    <property type="protein sequence ID" value="TDP94297.1"/>
    <property type="molecule type" value="Genomic_DNA"/>
</dbReference>
<feature type="transmembrane region" description="Helical" evidence="1">
    <location>
        <begin position="67"/>
        <end position="89"/>
    </location>
</feature>
<accession>A0A4R6S577</accession>